<evidence type="ECO:0008006" key="4">
    <source>
        <dbReference type="Google" id="ProtNLM"/>
    </source>
</evidence>
<protein>
    <recommendedName>
        <fullName evidence="4">Lipoprotein</fullName>
    </recommendedName>
</protein>
<evidence type="ECO:0000313" key="2">
    <source>
        <dbReference type="EMBL" id="GAA3020189.1"/>
    </source>
</evidence>
<reference evidence="3" key="1">
    <citation type="journal article" date="2019" name="Int. J. Syst. Evol. Microbiol.">
        <title>The Global Catalogue of Microorganisms (GCM) 10K type strain sequencing project: providing services to taxonomists for standard genome sequencing and annotation.</title>
        <authorList>
            <consortium name="The Broad Institute Genomics Platform"/>
            <consortium name="The Broad Institute Genome Sequencing Center for Infectious Disease"/>
            <person name="Wu L."/>
            <person name="Ma J."/>
        </authorList>
    </citation>
    <scope>NUCLEOTIDE SEQUENCE [LARGE SCALE GENOMIC DNA]</scope>
    <source>
        <strain evidence="3">JCM 3106</strain>
    </source>
</reference>
<feature type="signal peptide" evidence="1">
    <location>
        <begin position="1"/>
        <end position="18"/>
    </location>
</feature>
<keyword evidence="3" id="KW-1185">Reference proteome</keyword>
<sequence>MKAMVRLATLITIFAATACSDKPATPPQSEPWEIRTRAIHSVVECLAGHEKIPEKEIKGASWFVDGRIRPNGEFADWSSLHAQTEYAGKELEEWTAEAEKAGGSWKCPFATS</sequence>
<accession>A0ABN3YCP4</accession>
<gene>
    <name evidence="2" type="ORF">GCM10017559_50700</name>
</gene>
<name>A0ABN3YCP4_9ACTN</name>
<evidence type="ECO:0000256" key="1">
    <source>
        <dbReference type="SAM" id="SignalP"/>
    </source>
</evidence>
<feature type="chain" id="PRO_5047041721" description="Lipoprotein" evidence="1">
    <location>
        <begin position="19"/>
        <end position="112"/>
    </location>
</feature>
<dbReference type="RefSeq" id="WP_344899526.1">
    <property type="nucleotide sequence ID" value="NZ_BAAAWD010000014.1"/>
</dbReference>
<proteinExistence type="predicted"/>
<dbReference type="PROSITE" id="PS51257">
    <property type="entry name" value="PROKAR_LIPOPROTEIN"/>
    <property type="match status" value="1"/>
</dbReference>
<dbReference type="EMBL" id="BAAAWD010000014">
    <property type="protein sequence ID" value="GAA3020189.1"/>
    <property type="molecule type" value="Genomic_DNA"/>
</dbReference>
<dbReference type="Proteomes" id="UP001499930">
    <property type="component" value="Unassembled WGS sequence"/>
</dbReference>
<keyword evidence="1" id="KW-0732">Signal</keyword>
<comment type="caution">
    <text evidence="2">The sequence shown here is derived from an EMBL/GenBank/DDBJ whole genome shotgun (WGS) entry which is preliminary data.</text>
</comment>
<organism evidence="2 3">
    <name type="scientific">Streptosporangium longisporum</name>
    <dbReference type="NCBI Taxonomy" id="46187"/>
    <lineage>
        <taxon>Bacteria</taxon>
        <taxon>Bacillati</taxon>
        <taxon>Actinomycetota</taxon>
        <taxon>Actinomycetes</taxon>
        <taxon>Streptosporangiales</taxon>
        <taxon>Streptosporangiaceae</taxon>
        <taxon>Streptosporangium</taxon>
    </lineage>
</organism>
<evidence type="ECO:0000313" key="3">
    <source>
        <dbReference type="Proteomes" id="UP001499930"/>
    </source>
</evidence>